<protein>
    <submittedName>
        <fullName evidence="2">Uncharacterized protein</fullName>
    </submittedName>
</protein>
<feature type="region of interest" description="Disordered" evidence="1">
    <location>
        <begin position="83"/>
        <end position="109"/>
    </location>
</feature>
<feature type="region of interest" description="Disordered" evidence="1">
    <location>
        <begin position="448"/>
        <end position="467"/>
    </location>
</feature>
<feature type="region of interest" description="Disordered" evidence="1">
    <location>
        <begin position="1"/>
        <end position="70"/>
    </location>
</feature>
<reference evidence="2 3" key="1">
    <citation type="submission" date="2016-07" db="EMBL/GenBank/DDBJ databases">
        <title>Pervasive Adenine N6-methylation of Active Genes in Fungi.</title>
        <authorList>
            <consortium name="DOE Joint Genome Institute"/>
            <person name="Mondo S.J."/>
            <person name="Dannebaum R.O."/>
            <person name="Kuo R.C."/>
            <person name="Labutti K."/>
            <person name="Haridas S."/>
            <person name="Kuo A."/>
            <person name="Salamov A."/>
            <person name="Ahrendt S.R."/>
            <person name="Lipzen A."/>
            <person name="Sullivan W."/>
            <person name="Andreopoulos W.B."/>
            <person name="Clum A."/>
            <person name="Lindquist E."/>
            <person name="Daum C."/>
            <person name="Ramamoorthy G.K."/>
            <person name="Gryganskyi A."/>
            <person name="Culley D."/>
            <person name="Magnuson J.K."/>
            <person name="James T.Y."/>
            <person name="O'Malley M.A."/>
            <person name="Stajich J.E."/>
            <person name="Spatafora J.W."/>
            <person name="Visel A."/>
            <person name="Grigoriev I.V."/>
        </authorList>
    </citation>
    <scope>NUCLEOTIDE SEQUENCE [LARGE SCALE GENOMIC DNA]</scope>
    <source>
        <strain evidence="2 3">NRRL 2496</strain>
    </source>
</reference>
<comment type="caution">
    <text evidence="2">The sequence shown here is derived from an EMBL/GenBank/DDBJ whole genome shotgun (WGS) entry which is preliminary data.</text>
</comment>
<proteinExistence type="predicted"/>
<dbReference type="AlphaFoldDB" id="A0A1X2HAN6"/>
<dbReference type="Proteomes" id="UP000242180">
    <property type="component" value="Unassembled WGS sequence"/>
</dbReference>
<keyword evidence="3" id="KW-1185">Reference proteome</keyword>
<organism evidence="2 3">
    <name type="scientific">Syncephalastrum racemosum</name>
    <name type="common">Filamentous fungus</name>
    <dbReference type="NCBI Taxonomy" id="13706"/>
    <lineage>
        <taxon>Eukaryota</taxon>
        <taxon>Fungi</taxon>
        <taxon>Fungi incertae sedis</taxon>
        <taxon>Mucoromycota</taxon>
        <taxon>Mucoromycotina</taxon>
        <taxon>Mucoromycetes</taxon>
        <taxon>Mucorales</taxon>
        <taxon>Syncephalastraceae</taxon>
        <taxon>Syncephalastrum</taxon>
    </lineage>
</organism>
<accession>A0A1X2HAN6</accession>
<dbReference type="OrthoDB" id="2258835at2759"/>
<evidence type="ECO:0000256" key="1">
    <source>
        <dbReference type="SAM" id="MobiDB-lite"/>
    </source>
</evidence>
<dbReference type="InParanoid" id="A0A1X2HAN6"/>
<sequence length="663" mass="74408">MPPTKGVKSDNPKGGIKQGTHHGLWPQAAAADDDSENLTDSQSAPTLPVTRHDNDNARSCRSEGDKSHDHTIDYQSLTEALAQSDNASPNDLDYDTNLNSSSSEFDDEMPESIELTHEVGSETLMEMLGGDRDLEQQMKAIEEQESTTTFDEPLTPPALIRVVYMGTTSDTDRRLFFQKLSEGLSRILDKDPLAEQASGMFRERKHHLLYLKRESDERQHMTCQDYGVSIIEADFSRRRGEHTDHPLFMRYIWQQCESAREDHPGLWKDLTSQHDDDYFCYPEKTPNGIDLCVYFYDGDNAQDLSVLQCFKKLGVPILPILSMYTGPVAPTLGVIADRRNQLADWLARYRIRCLDISLLSFLEFGQRPSFGLQKTPFPLASVASLSASSRRARGEWETAGMTTPAPYQILTIDQFVAMDRHAIFSILERSRQRAIQREALRDQIRKEMEKNTHESKQSAGGGAAPSPACSSASSASASFRKAYLWLPAWMVSPWFTLPLALLSLLLPLQLYCSPTYDASLTAATIPNTKNVSFTVELYDGRGHPRWYPHDPFVVLVDEAPRNLSIVRLDAMGTYQFTLPAPPCSPTAADPPTFMKVDLRSPDRRAALRTKPVLIHVPPCSSRSAHDSQPTQESQSWMGVVRCIYENSGEIARFMWNGDDITSS</sequence>
<gene>
    <name evidence="2" type="ORF">BCR43DRAFT_493464</name>
</gene>
<dbReference type="OMA" id="FRERKHH"/>
<evidence type="ECO:0000313" key="3">
    <source>
        <dbReference type="Proteomes" id="UP000242180"/>
    </source>
</evidence>
<name>A0A1X2HAN6_SYNRA</name>
<feature type="compositionally biased region" description="Basic and acidic residues" evidence="1">
    <location>
        <begin position="50"/>
        <end position="70"/>
    </location>
</feature>
<evidence type="ECO:0000313" key="2">
    <source>
        <dbReference type="EMBL" id="ORY95709.1"/>
    </source>
</evidence>
<dbReference type="EMBL" id="MCGN01000006">
    <property type="protein sequence ID" value="ORY95709.1"/>
    <property type="molecule type" value="Genomic_DNA"/>
</dbReference>